<dbReference type="PANTHER" id="PTHR46969">
    <property type="entry name" value="BIFUNCTIONAL PROTEIN HLDE"/>
    <property type="match status" value="1"/>
</dbReference>
<dbReference type="PROSITE" id="PS00583">
    <property type="entry name" value="PFKB_KINASES_1"/>
    <property type="match status" value="1"/>
</dbReference>
<feature type="region of interest" description="Ribokinase" evidence="16">
    <location>
        <begin position="1"/>
        <end position="318"/>
    </location>
</feature>
<dbReference type="InterPro" id="IPR011914">
    <property type="entry name" value="RfaE_dom_II"/>
</dbReference>
<evidence type="ECO:0000256" key="13">
    <source>
        <dbReference type="ARBA" id="ARBA00052873"/>
    </source>
</evidence>
<comment type="function">
    <text evidence="2 16">Catalyzes the ADP transfer from ATP to D-glycero-beta-D-manno-heptose 1-phosphate, yielding ADP-D-glycero-beta-D-manno-heptose.</text>
</comment>
<evidence type="ECO:0000256" key="3">
    <source>
        <dbReference type="ARBA" id="ARBA00004713"/>
    </source>
</evidence>
<evidence type="ECO:0000256" key="1">
    <source>
        <dbReference type="ARBA" id="ARBA00002319"/>
    </source>
</evidence>
<dbReference type="GO" id="GO:0016773">
    <property type="term" value="F:phosphotransferase activity, alcohol group as acceptor"/>
    <property type="evidence" value="ECO:0007669"/>
    <property type="project" value="InterPro"/>
</dbReference>
<reference evidence="19 20" key="1">
    <citation type="submission" date="2016-10" db="EMBL/GenBank/DDBJ databases">
        <authorList>
            <person name="de Groot N.N."/>
        </authorList>
    </citation>
    <scope>NUCLEOTIDE SEQUENCE [LARGE SCALE GENOMIC DNA]</scope>
    <source>
        <strain evidence="19 20">CGMCC 1.6133</strain>
    </source>
</reference>
<dbReference type="GO" id="GO:0005524">
    <property type="term" value="F:ATP binding"/>
    <property type="evidence" value="ECO:0007669"/>
    <property type="project" value="UniProtKB-UniRule"/>
</dbReference>
<comment type="function">
    <text evidence="1 16">Catalyzes the phosphorylation of D-glycero-D-manno-heptose 7-phosphate at the C-1 position to selectively form D-glycero-beta-D-manno-heptose-1,7-bisphosphate.</text>
</comment>
<dbReference type="InterPro" id="IPR002173">
    <property type="entry name" value="Carboh/pur_kinase_PfkB_CS"/>
</dbReference>
<evidence type="ECO:0000256" key="10">
    <source>
        <dbReference type="ARBA" id="ARBA00023268"/>
    </source>
</evidence>
<evidence type="ECO:0000256" key="7">
    <source>
        <dbReference type="ARBA" id="ARBA00022741"/>
    </source>
</evidence>
<proteinExistence type="inferred from homology"/>
<dbReference type="InterPro" id="IPR004821">
    <property type="entry name" value="Cyt_trans-like"/>
</dbReference>
<comment type="pathway">
    <text evidence="3">Bacterial outer membrane biogenesis; LPS core biosynthesis.</text>
</comment>
<evidence type="ECO:0000256" key="6">
    <source>
        <dbReference type="ARBA" id="ARBA00022695"/>
    </source>
</evidence>
<dbReference type="NCBIfam" id="TIGR00125">
    <property type="entry name" value="cyt_tran_rel"/>
    <property type="match status" value="1"/>
</dbReference>
<evidence type="ECO:0000259" key="18">
    <source>
        <dbReference type="Pfam" id="PF01467"/>
    </source>
</evidence>
<keyword evidence="10 16" id="KW-0511">Multifunctional enzyme</keyword>
<evidence type="ECO:0000313" key="20">
    <source>
        <dbReference type="Proteomes" id="UP000198525"/>
    </source>
</evidence>
<dbReference type="FunFam" id="3.40.1190.20:FF:000002">
    <property type="entry name" value="Bifunctional protein HldE"/>
    <property type="match status" value="1"/>
</dbReference>
<comment type="pathway">
    <text evidence="16">Nucleotide-sugar biosynthesis; ADP-L-glycero-beta-D-manno-heptose biosynthesis; ADP-L-glycero-beta-D-manno-heptose from D-glycero-beta-D-manno-heptose 7-phosphate: step 3/4.</text>
</comment>
<evidence type="ECO:0000256" key="5">
    <source>
        <dbReference type="ARBA" id="ARBA00022679"/>
    </source>
</evidence>
<comment type="similarity">
    <text evidence="14 16">In the N-terminal section; belongs to the carbohydrate kinase PfkB family.</text>
</comment>
<keyword evidence="11 16" id="KW-0119">Carbohydrate metabolism</keyword>
<comment type="catalytic activity">
    <reaction evidence="12 16">
        <text>D-glycero-beta-D-manno-heptose 1-phosphate + ATP + H(+) = ADP-D-glycero-beta-D-manno-heptose + diphosphate</text>
        <dbReference type="Rhea" id="RHEA:27465"/>
        <dbReference type="ChEBI" id="CHEBI:15378"/>
        <dbReference type="ChEBI" id="CHEBI:30616"/>
        <dbReference type="ChEBI" id="CHEBI:33019"/>
        <dbReference type="ChEBI" id="CHEBI:59967"/>
        <dbReference type="ChEBI" id="CHEBI:61593"/>
        <dbReference type="EC" id="2.7.7.70"/>
    </reaction>
</comment>
<feature type="domain" description="Cytidyltransferase-like" evidence="18">
    <location>
        <begin position="344"/>
        <end position="435"/>
    </location>
</feature>
<keyword evidence="20" id="KW-1185">Reference proteome</keyword>
<dbReference type="EC" id="2.7.1.167" evidence="16"/>
<keyword evidence="9 16" id="KW-0067">ATP-binding</keyword>
<dbReference type="UniPathway" id="UPA00356">
    <property type="reaction ID" value="UER00437"/>
</dbReference>
<dbReference type="CDD" id="cd01172">
    <property type="entry name" value="RfaE_like"/>
    <property type="match status" value="1"/>
</dbReference>
<dbReference type="InterPro" id="IPR014729">
    <property type="entry name" value="Rossmann-like_a/b/a_fold"/>
</dbReference>
<dbReference type="RefSeq" id="WP_089682801.1">
    <property type="nucleotide sequence ID" value="NZ_FNES01000002.1"/>
</dbReference>
<dbReference type="NCBIfam" id="TIGR02199">
    <property type="entry name" value="rfaE_dom_II"/>
    <property type="match status" value="1"/>
</dbReference>
<protein>
    <recommendedName>
        <fullName evidence="16">Bifunctional protein HldE</fullName>
    </recommendedName>
    <domain>
        <recommendedName>
            <fullName evidence="16">D-beta-D-heptose 7-phosphate kinase</fullName>
            <ecNumber evidence="16">2.7.1.167</ecNumber>
        </recommendedName>
        <alternativeName>
            <fullName evidence="16">D-beta-D-heptose 7-phosphotransferase</fullName>
        </alternativeName>
        <alternativeName>
            <fullName evidence="16">D-glycero-beta-D-manno-heptose-7-phosphate kinase</fullName>
        </alternativeName>
    </domain>
    <domain>
        <recommendedName>
            <fullName evidence="16">D-beta-D-heptose 1-phosphate adenylyltransferase</fullName>
            <ecNumber evidence="16">2.7.7.70</ecNumber>
        </recommendedName>
        <alternativeName>
            <fullName evidence="16">D-glycero-beta-D-manno-heptose 1-phosphate adenylyltransferase</fullName>
        </alternativeName>
    </domain>
</protein>
<dbReference type="NCBIfam" id="TIGR02198">
    <property type="entry name" value="rfaE_dom_I"/>
    <property type="match status" value="1"/>
</dbReference>
<dbReference type="UniPathway" id="UPA00958"/>
<dbReference type="GO" id="GO:0097171">
    <property type="term" value="P:ADP-L-glycero-beta-D-manno-heptose biosynthetic process"/>
    <property type="evidence" value="ECO:0007669"/>
    <property type="project" value="UniProtKB-UniPathway"/>
</dbReference>
<dbReference type="PANTHER" id="PTHR46969:SF1">
    <property type="entry name" value="BIFUNCTIONAL PROTEIN HLDE"/>
    <property type="match status" value="1"/>
</dbReference>
<dbReference type="Pfam" id="PF00294">
    <property type="entry name" value="PfkB"/>
    <property type="match status" value="1"/>
</dbReference>
<dbReference type="SUPFAM" id="SSF53613">
    <property type="entry name" value="Ribokinase-like"/>
    <property type="match status" value="1"/>
</dbReference>
<feature type="region of interest" description="Cytidylyltransferase" evidence="16">
    <location>
        <begin position="344"/>
        <end position="476"/>
    </location>
</feature>
<comment type="similarity">
    <text evidence="15 16">In the C-terminal section; belongs to the cytidylyltransferase family.</text>
</comment>
<dbReference type="GO" id="GO:0005829">
    <property type="term" value="C:cytosol"/>
    <property type="evidence" value="ECO:0007669"/>
    <property type="project" value="TreeGrafter"/>
</dbReference>
<dbReference type="STRING" id="376427.SAMN04487954_102112"/>
<comment type="pathway">
    <text evidence="16">Nucleotide-sugar biosynthesis; ADP-L-glycero-beta-D-manno-heptose biosynthesis; ADP-L-glycero-beta-D-manno-heptose from D-glycero-beta-D-manno-heptose 7-phosphate: step 1/4.</text>
</comment>
<evidence type="ECO:0000256" key="4">
    <source>
        <dbReference type="ARBA" id="ARBA00011738"/>
    </source>
</evidence>
<evidence type="ECO:0000259" key="17">
    <source>
        <dbReference type="Pfam" id="PF00294"/>
    </source>
</evidence>
<evidence type="ECO:0000256" key="11">
    <source>
        <dbReference type="ARBA" id="ARBA00023277"/>
    </source>
</evidence>
<dbReference type="InterPro" id="IPR023030">
    <property type="entry name" value="Bifunc_HldE"/>
</dbReference>
<dbReference type="OrthoDB" id="9802794at2"/>
<evidence type="ECO:0000256" key="14">
    <source>
        <dbReference type="ARBA" id="ARBA00060955"/>
    </source>
</evidence>
<dbReference type="InterPro" id="IPR011913">
    <property type="entry name" value="RfaE_dom_I"/>
</dbReference>
<dbReference type="GO" id="GO:0033786">
    <property type="term" value="F:heptose-1-phosphate adenylyltransferase activity"/>
    <property type="evidence" value="ECO:0007669"/>
    <property type="project" value="UniProtKB-UniRule"/>
</dbReference>
<dbReference type="EMBL" id="FNES01000002">
    <property type="protein sequence ID" value="SDI92804.1"/>
    <property type="molecule type" value="Genomic_DNA"/>
</dbReference>
<comment type="catalytic activity">
    <reaction evidence="13 16">
        <text>D-glycero-beta-D-manno-heptose 7-phosphate + ATP = D-glycero-beta-D-manno-heptose 1,7-bisphosphate + ADP + H(+)</text>
        <dbReference type="Rhea" id="RHEA:27473"/>
        <dbReference type="ChEBI" id="CHEBI:15378"/>
        <dbReference type="ChEBI" id="CHEBI:30616"/>
        <dbReference type="ChEBI" id="CHEBI:60204"/>
        <dbReference type="ChEBI" id="CHEBI:60208"/>
        <dbReference type="ChEBI" id="CHEBI:456216"/>
        <dbReference type="EC" id="2.7.1.167"/>
    </reaction>
</comment>
<dbReference type="GO" id="GO:0033785">
    <property type="term" value="F:heptose 7-phosphate kinase activity"/>
    <property type="evidence" value="ECO:0007669"/>
    <property type="project" value="UniProtKB-UniRule"/>
</dbReference>
<dbReference type="AlphaFoldDB" id="A0A1G8PJY7"/>
<dbReference type="InterPro" id="IPR011611">
    <property type="entry name" value="PfkB_dom"/>
</dbReference>
<sequence length="476" mass="50559">MKLDLTALEQARVLVVGDVMLDRYWYGGTSRISPEAPVPVVRVEDSEDRPGGAANVALNITALGGQASLAGLVGDDAHADELARRLEANEVSAYLSRRPGVPTITKLRVMSRNQQLLRLDFEESLGVADTGELLKEVAAALPSADLVILSDYGKGTLNRIETLIAMVREAGKRVLVDPKGSDFGKYRGASVITPNLAEFEAVVGPCHSDGELAAKGESLRVELELEALLVTRSEKGMTLIREGHEPLHLPTRAREVFDVTGAGDTVIGVLGLALAAGHAFPEAMTLANLAAGLVVAKPGTATLSIAELYTALHGDKLAEFGVIAEAPLVEAVRAAQARGERVVMTNGCFDILHAGHVAYLEHARRLGDRLIVAVNDDASVARLKGPKRPINPQTRRMQVLAGLGAVDWVVPFGEDTPQRLIEAVLPDVLVKGGDYRPEDIAGGEAVRAAGGEVQVLDFEDGVSTTAMIATILDRER</sequence>
<keyword evidence="5 16" id="KW-0808">Transferase</keyword>
<dbReference type="Pfam" id="PF01467">
    <property type="entry name" value="CTP_transf_like"/>
    <property type="match status" value="1"/>
</dbReference>
<dbReference type="SUPFAM" id="SSF52374">
    <property type="entry name" value="Nucleotidylyl transferase"/>
    <property type="match status" value="1"/>
</dbReference>
<organism evidence="19 20">
    <name type="scientific">Billgrantia gudaonensis</name>
    <dbReference type="NCBI Taxonomy" id="376427"/>
    <lineage>
        <taxon>Bacteria</taxon>
        <taxon>Pseudomonadati</taxon>
        <taxon>Pseudomonadota</taxon>
        <taxon>Gammaproteobacteria</taxon>
        <taxon>Oceanospirillales</taxon>
        <taxon>Halomonadaceae</taxon>
        <taxon>Billgrantia</taxon>
    </lineage>
</organism>
<dbReference type="FunFam" id="3.40.50.620:FF:000028">
    <property type="entry name" value="Bifunctional protein HldE"/>
    <property type="match status" value="1"/>
</dbReference>
<comment type="subunit">
    <text evidence="4 16">Homodimer.</text>
</comment>
<dbReference type="EC" id="2.7.7.70" evidence="16"/>
<feature type="binding site" evidence="16">
    <location>
        <begin position="195"/>
        <end position="198"/>
    </location>
    <ligand>
        <name>ATP</name>
        <dbReference type="ChEBI" id="CHEBI:30616"/>
    </ligand>
</feature>
<dbReference type="Gene3D" id="3.40.1190.20">
    <property type="match status" value="1"/>
</dbReference>
<evidence type="ECO:0000256" key="8">
    <source>
        <dbReference type="ARBA" id="ARBA00022777"/>
    </source>
</evidence>
<keyword evidence="7 16" id="KW-0547">Nucleotide-binding</keyword>
<gene>
    <name evidence="16" type="primary">hldE</name>
    <name evidence="19" type="ORF">SAMN04487954_102112</name>
</gene>
<dbReference type="GO" id="GO:0009244">
    <property type="term" value="P:lipopolysaccharide core region biosynthetic process"/>
    <property type="evidence" value="ECO:0007669"/>
    <property type="project" value="UniProtKB-UniPathway"/>
</dbReference>
<evidence type="ECO:0000256" key="12">
    <source>
        <dbReference type="ARBA" id="ARBA00047428"/>
    </source>
</evidence>
<keyword evidence="6 16" id="KW-0548">Nucleotidyltransferase</keyword>
<dbReference type="Gene3D" id="3.40.50.620">
    <property type="entry name" value="HUPs"/>
    <property type="match status" value="1"/>
</dbReference>
<dbReference type="InterPro" id="IPR029056">
    <property type="entry name" value="Ribokinase-like"/>
</dbReference>
<feature type="active site" evidence="16">
    <location>
        <position position="264"/>
    </location>
</feature>
<evidence type="ECO:0000256" key="2">
    <source>
        <dbReference type="ARBA" id="ARBA00003753"/>
    </source>
</evidence>
<accession>A0A1G8PJY7</accession>
<dbReference type="NCBIfam" id="NF008454">
    <property type="entry name" value="PRK11316.1"/>
    <property type="match status" value="1"/>
</dbReference>
<evidence type="ECO:0000256" key="16">
    <source>
        <dbReference type="HAMAP-Rule" id="MF_01603"/>
    </source>
</evidence>
<evidence type="ECO:0000256" key="9">
    <source>
        <dbReference type="ARBA" id="ARBA00022840"/>
    </source>
</evidence>
<name>A0A1G8PJY7_9GAMM</name>
<evidence type="ECO:0000313" key="19">
    <source>
        <dbReference type="EMBL" id="SDI92804.1"/>
    </source>
</evidence>
<dbReference type="HAMAP" id="MF_01603">
    <property type="entry name" value="HldE"/>
    <property type="match status" value="1"/>
</dbReference>
<dbReference type="Proteomes" id="UP000198525">
    <property type="component" value="Unassembled WGS sequence"/>
</dbReference>
<feature type="domain" description="Carbohydrate kinase PfkB" evidence="17">
    <location>
        <begin position="11"/>
        <end position="302"/>
    </location>
</feature>
<keyword evidence="8 16" id="KW-0418">Kinase</keyword>
<evidence type="ECO:0000256" key="15">
    <source>
        <dbReference type="ARBA" id="ARBA00061122"/>
    </source>
</evidence>